<evidence type="ECO:0000256" key="3">
    <source>
        <dbReference type="ARBA" id="ARBA00022801"/>
    </source>
</evidence>
<keyword evidence="2" id="KW-0540">Nuclease</keyword>
<comment type="caution">
    <text evidence="5">The sequence shown here is derived from an EMBL/GenBank/DDBJ whole genome shotgun (WGS) entry which is preliminary data.</text>
</comment>
<sequence length="381" mass="41816">MYQRAVSRLVRCDNEAFKYHFPYCGEVGFDMSQSPPEPVMSLKEPHRPSNFPLSKYQQLRNSYFNQLASMRVEVDLLSKTDLEQMLSPKPKTNAGVLWIDGQKNPRGLLRIPDVLRLRAFGNPGKQQYSQGNLVSVIEMKFPGDSLSPVQKLAYQRIAGHSTKLRLLETKNCDSSDKQKRRDWVRASESEPVYKPVGQVMSLASRASAARHKLLIGHIDAEHAAARLKLETQFLATGNHGMVATRDAREIQAQNRQAVAGIEIALAAPFVAIGAAMVGIAAAPAAATAKASAMVANAGGHSIRFKPFISATKEALAGGALGTGAALPAFAQSDSASSHSALSAEDQEMMTRWAEWNQRQQHQLTTVQNYVFWEDLPETSNE</sequence>
<dbReference type="Proteomes" id="UP000317901">
    <property type="component" value="Unassembled WGS sequence"/>
</dbReference>
<name>A0A5C5PTF9_9PSED</name>
<organism evidence="5 6">
    <name type="scientific">Pseudomonas saxonica</name>
    <dbReference type="NCBI Taxonomy" id="2600598"/>
    <lineage>
        <taxon>Bacteria</taxon>
        <taxon>Pseudomonadati</taxon>
        <taxon>Pseudomonadota</taxon>
        <taxon>Gammaproteobacteria</taxon>
        <taxon>Pseudomonadales</taxon>
        <taxon>Pseudomonadaceae</taxon>
        <taxon>Pseudomonas</taxon>
    </lineage>
</organism>
<dbReference type="AlphaFoldDB" id="A0A5C5PTF9"/>
<evidence type="ECO:0000256" key="2">
    <source>
        <dbReference type="ARBA" id="ARBA00022722"/>
    </source>
</evidence>
<accession>A0A5C5PTF9</accession>
<dbReference type="OrthoDB" id="6675421at2"/>
<evidence type="ECO:0000313" key="6">
    <source>
        <dbReference type="Proteomes" id="UP000317901"/>
    </source>
</evidence>
<feature type="domain" description="VRR-NUC" evidence="4">
    <location>
        <begin position="67"/>
        <end position="164"/>
    </location>
</feature>
<proteinExistence type="predicted"/>
<dbReference type="GO" id="GO:0004518">
    <property type="term" value="F:nuclease activity"/>
    <property type="evidence" value="ECO:0007669"/>
    <property type="project" value="UniProtKB-KW"/>
</dbReference>
<keyword evidence="3" id="KW-0378">Hydrolase</keyword>
<protein>
    <recommendedName>
        <fullName evidence="4">VRR-NUC domain-containing protein</fullName>
    </recommendedName>
</protein>
<evidence type="ECO:0000259" key="4">
    <source>
        <dbReference type="Pfam" id="PF08774"/>
    </source>
</evidence>
<evidence type="ECO:0000313" key="5">
    <source>
        <dbReference type="EMBL" id="TWR86306.1"/>
    </source>
</evidence>
<dbReference type="InterPro" id="IPR014883">
    <property type="entry name" value="VRR_NUC"/>
</dbReference>
<evidence type="ECO:0000256" key="1">
    <source>
        <dbReference type="ARBA" id="ARBA00001946"/>
    </source>
</evidence>
<dbReference type="GO" id="GO:0016788">
    <property type="term" value="F:hydrolase activity, acting on ester bonds"/>
    <property type="evidence" value="ECO:0007669"/>
    <property type="project" value="InterPro"/>
</dbReference>
<dbReference type="EMBL" id="VFIP01000042">
    <property type="protein sequence ID" value="TWR86306.1"/>
    <property type="molecule type" value="Genomic_DNA"/>
</dbReference>
<comment type="cofactor">
    <cofactor evidence="1">
        <name>Mg(2+)</name>
        <dbReference type="ChEBI" id="CHEBI:18420"/>
    </cofactor>
</comment>
<dbReference type="Pfam" id="PF08774">
    <property type="entry name" value="VRR_NUC"/>
    <property type="match status" value="1"/>
</dbReference>
<reference evidence="5 6" key="1">
    <citation type="submission" date="2019-06" db="EMBL/GenBank/DDBJ databases">
        <title>Pseudomonas bimorpha sp. nov. isolated from bovine raw milk and skim milk concentrate.</title>
        <authorList>
            <person name="Hofmann K."/>
            <person name="Huptas C."/>
            <person name="Doll E."/>
            <person name="Scherer S."/>
            <person name="Wenning M."/>
        </authorList>
    </citation>
    <scope>NUCLEOTIDE SEQUENCE [LARGE SCALE GENOMIC DNA]</scope>
    <source>
        <strain evidence="5 6">DSM 108990</strain>
    </source>
</reference>
<gene>
    <name evidence="5" type="ORF">FJD37_18460</name>
</gene>